<keyword evidence="2" id="KW-1185">Reference proteome</keyword>
<comment type="caution">
    <text evidence="1">The sequence shown here is derived from an EMBL/GenBank/DDBJ whole genome shotgun (WGS) entry which is preliminary data.</text>
</comment>
<organism evidence="1 2">
    <name type="scientific">Rubroshorea leprosula</name>
    <dbReference type="NCBI Taxonomy" id="152421"/>
    <lineage>
        <taxon>Eukaryota</taxon>
        <taxon>Viridiplantae</taxon>
        <taxon>Streptophyta</taxon>
        <taxon>Embryophyta</taxon>
        <taxon>Tracheophyta</taxon>
        <taxon>Spermatophyta</taxon>
        <taxon>Magnoliopsida</taxon>
        <taxon>eudicotyledons</taxon>
        <taxon>Gunneridae</taxon>
        <taxon>Pentapetalae</taxon>
        <taxon>rosids</taxon>
        <taxon>malvids</taxon>
        <taxon>Malvales</taxon>
        <taxon>Dipterocarpaceae</taxon>
        <taxon>Rubroshorea</taxon>
    </lineage>
</organism>
<protein>
    <submittedName>
        <fullName evidence="1">Uncharacterized protein</fullName>
    </submittedName>
</protein>
<gene>
    <name evidence="1" type="ORF">SLEP1_g32270</name>
</gene>
<reference evidence="1 2" key="1">
    <citation type="journal article" date="2021" name="Commun. Biol.">
        <title>The genome of Shorea leprosula (Dipterocarpaceae) highlights the ecological relevance of drought in aseasonal tropical rainforests.</title>
        <authorList>
            <person name="Ng K.K.S."/>
            <person name="Kobayashi M.J."/>
            <person name="Fawcett J.A."/>
            <person name="Hatakeyama M."/>
            <person name="Paape T."/>
            <person name="Ng C.H."/>
            <person name="Ang C.C."/>
            <person name="Tnah L.H."/>
            <person name="Lee C.T."/>
            <person name="Nishiyama T."/>
            <person name="Sese J."/>
            <person name="O'Brien M.J."/>
            <person name="Copetti D."/>
            <person name="Mohd Noor M.I."/>
            <person name="Ong R.C."/>
            <person name="Putra M."/>
            <person name="Sireger I.Z."/>
            <person name="Indrioko S."/>
            <person name="Kosugi Y."/>
            <person name="Izuno A."/>
            <person name="Isagi Y."/>
            <person name="Lee S.L."/>
            <person name="Shimizu K.K."/>
        </authorList>
    </citation>
    <scope>NUCLEOTIDE SEQUENCE [LARGE SCALE GENOMIC DNA]</scope>
    <source>
        <strain evidence="1">214</strain>
    </source>
</reference>
<dbReference type="AlphaFoldDB" id="A0AAV5KCR1"/>
<dbReference type="EMBL" id="BPVZ01000060">
    <property type="protein sequence ID" value="GKV22392.1"/>
    <property type="molecule type" value="Genomic_DNA"/>
</dbReference>
<evidence type="ECO:0000313" key="1">
    <source>
        <dbReference type="EMBL" id="GKV22392.1"/>
    </source>
</evidence>
<proteinExistence type="predicted"/>
<accession>A0AAV5KCR1</accession>
<name>A0AAV5KCR1_9ROSI</name>
<evidence type="ECO:0000313" key="2">
    <source>
        <dbReference type="Proteomes" id="UP001054252"/>
    </source>
</evidence>
<dbReference type="Proteomes" id="UP001054252">
    <property type="component" value="Unassembled WGS sequence"/>
</dbReference>
<sequence length="42" mass="4763">MKVMKVPNPFSVFRPPVMKVEAVMMMRRKKIIKIGVRTGACG</sequence>